<dbReference type="PATRIC" id="fig|1121939.11.peg.2355"/>
<dbReference type="InterPro" id="IPR018060">
    <property type="entry name" value="HTH_AraC"/>
</dbReference>
<keyword evidence="2" id="KW-0804">Transcription</keyword>
<keyword evidence="1" id="KW-0805">Transcription regulation</keyword>
<dbReference type="RefSeq" id="WP_016416866.1">
    <property type="nucleotide sequence ID" value="NZ_AUAB01000030.1"/>
</dbReference>
<dbReference type="PROSITE" id="PS01124">
    <property type="entry name" value="HTH_ARAC_FAMILY_2"/>
    <property type="match status" value="1"/>
</dbReference>
<evidence type="ECO:0000313" key="4">
    <source>
        <dbReference type="EMBL" id="EPC02196.1"/>
    </source>
</evidence>
<keyword evidence="5" id="KW-1185">Reference proteome</keyword>
<dbReference type="EMBL" id="ASTJ01000026">
    <property type="protein sequence ID" value="EPC02196.1"/>
    <property type="molecule type" value="Genomic_DNA"/>
</dbReference>
<feature type="domain" description="HTH araC/xylS-type" evidence="3">
    <location>
        <begin position="223"/>
        <end position="320"/>
    </location>
</feature>
<sequence length="331" mass="37165">MPTPHRYSVADFRNFGQHYGIDYRFPMLGSRSQGPQERHAVVQGQVEELELRPGIRLTTSDLEILQHYESTSLLPSPLFIVVILQGKVRIRLGHQEVELTEGMATSTRFHDSLALNAYQVPGQRLRTLNLSLSPDALKEQAAHDTALTTLLDAPPALLHKWHLPGYLLPSLEDGLSNGWQGHRRQLLWEGLALQLLAHGAPGPMQQHSATEGILLPGERQRLEAVRHQLHDDPAKNHSLQSLAQLASMSSSSLRSKFRAAYGQSVFDYLRDRRLSLARELLLEGFSVQQAAHFCGYRHATNFATAFRRRFGIAPSDSRGQRADGFRIEPEI</sequence>
<evidence type="ECO:0000256" key="2">
    <source>
        <dbReference type="ARBA" id="ARBA00023163"/>
    </source>
</evidence>
<proteinExistence type="predicted"/>
<evidence type="ECO:0000259" key="3">
    <source>
        <dbReference type="PROSITE" id="PS01124"/>
    </source>
</evidence>
<dbReference type="PANTHER" id="PTHR47893:SF1">
    <property type="entry name" value="REGULATORY PROTEIN PCHR"/>
    <property type="match status" value="1"/>
</dbReference>
<dbReference type="Gene3D" id="1.10.10.60">
    <property type="entry name" value="Homeodomain-like"/>
    <property type="match status" value="1"/>
</dbReference>
<dbReference type="GO" id="GO:0003700">
    <property type="term" value="F:DNA-binding transcription factor activity"/>
    <property type="evidence" value="ECO:0007669"/>
    <property type="project" value="InterPro"/>
</dbReference>
<dbReference type="SUPFAM" id="SSF46689">
    <property type="entry name" value="Homeodomain-like"/>
    <property type="match status" value="2"/>
</dbReference>
<evidence type="ECO:0000256" key="1">
    <source>
        <dbReference type="ARBA" id="ARBA00023015"/>
    </source>
</evidence>
<dbReference type="STRING" id="1121939.L861_15925"/>
<name>S2LBS8_LITA3</name>
<dbReference type="InterPro" id="IPR053142">
    <property type="entry name" value="PchR_regulatory_protein"/>
</dbReference>
<dbReference type="PANTHER" id="PTHR47893">
    <property type="entry name" value="REGULATORY PROTEIN PCHR"/>
    <property type="match status" value="1"/>
</dbReference>
<organism evidence="4 5">
    <name type="scientific">Litchfieldella anticariensis (strain DSM 16096 / CECT 5854 / CIP 108499 / LMG 22089 / FP35)</name>
    <name type="common">Halomonas anticariensis</name>
    <dbReference type="NCBI Taxonomy" id="1121939"/>
    <lineage>
        <taxon>Bacteria</taxon>
        <taxon>Pseudomonadati</taxon>
        <taxon>Pseudomonadota</taxon>
        <taxon>Gammaproteobacteria</taxon>
        <taxon>Oceanospirillales</taxon>
        <taxon>Halomonadaceae</taxon>
        <taxon>Litchfieldella</taxon>
    </lineage>
</organism>
<evidence type="ECO:0000313" key="5">
    <source>
        <dbReference type="Proteomes" id="UP000014463"/>
    </source>
</evidence>
<reference evidence="4 5" key="1">
    <citation type="journal article" date="2013" name="Genome Announc.">
        <title>Draft genome sequence of the moderately halophilic gammaproteobacterium Halomonas anticariensis FP35.</title>
        <authorList>
            <person name="Tahrioui A."/>
            <person name="Quesada E."/>
            <person name="Llamas I."/>
        </authorList>
    </citation>
    <scope>NUCLEOTIDE SEQUENCE [LARGE SCALE GENOMIC DNA]</scope>
    <source>
        <strain evidence="5">DSM 16096 / CECT 5854 / LMG 22089 / FP35</strain>
    </source>
</reference>
<accession>S2LBS8</accession>
<protein>
    <recommendedName>
        <fullName evidence="3">HTH araC/xylS-type domain-containing protein</fullName>
    </recommendedName>
</protein>
<dbReference type="Pfam" id="PF12833">
    <property type="entry name" value="HTH_18"/>
    <property type="match status" value="1"/>
</dbReference>
<dbReference type="SMART" id="SM00342">
    <property type="entry name" value="HTH_ARAC"/>
    <property type="match status" value="1"/>
</dbReference>
<dbReference type="GO" id="GO:0043565">
    <property type="term" value="F:sequence-specific DNA binding"/>
    <property type="evidence" value="ECO:0007669"/>
    <property type="project" value="InterPro"/>
</dbReference>
<dbReference type="InterPro" id="IPR009057">
    <property type="entry name" value="Homeodomain-like_sf"/>
</dbReference>
<comment type="caution">
    <text evidence="4">The sequence shown here is derived from an EMBL/GenBank/DDBJ whole genome shotgun (WGS) entry which is preliminary data.</text>
</comment>
<gene>
    <name evidence="4" type="ORF">L861_15925</name>
</gene>
<dbReference type="Proteomes" id="UP000014463">
    <property type="component" value="Unassembled WGS sequence"/>
</dbReference>
<dbReference type="OrthoDB" id="6670788at2"/>
<dbReference type="AlphaFoldDB" id="S2LBS8"/>
<dbReference type="eggNOG" id="COG2207">
    <property type="taxonomic scope" value="Bacteria"/>
</dbReference>